<keyword evidence="3" id="KW-1185">Reference proteome</keyword>
<dbReference type="STRING" id="1255043.TVNIR_1352"/>
<protein>
    <submittedName>
        <fullName evidence="2">RNA polymerase-associated protein rapA</fullName>
    </submittedName>
</protein>
<evidence type="ECO:0000256" key="1">
    <source>
        <dbReference type="SAM" id="SignalP"/>
    </source>
</evidence>
<dbReference type="AlphaFoldDB" id="L0DVH1"/>
<dbReference type="Proteomes" id="UP000010809">
    <property type="component" value="Chromosome"/>
</dbReference>
<reference evidence="2" key="1">
    <citation type="submission" date="2015-12" db="EMBL/GenBank/DDBJ databases">
        <authorList>
            <person name="Tikhonova T.V."/>
            <person name="Pavlov A.R."/>
            <person name="Beletsky A.V."/>
            <person name="Mardanov A.V."/>
            <person name="Sorokin D.Y."/>
            <person name="Ravin N.V."/>
            <person name="Popov V.O."/>
        </authorList>
    </citation>
    <scope>NUCLEOTIDE SEQUENCE</scope>
    <source>
        <strain evidence="2">DSM 14787</strain>
    </source>
</reference>
<name>L0DVH1_THIND</name>
<dbReference type="PATRIC" id="fig|1255043.3.peg.1368"/>
<keyword evidence="1" id="KW-0732">Signal</keyword>
<dbReference type="EMBL" id="CP003989">
    <property type="protein sequence ID" value="AGA33023.1"/>
    <property type="molecule type" value="Genomic_DNA"/>
</dbReference>
<proteinExistence type="predicted"/>
<evidence type="ECO:0000313" key="3">
    <source>
        <dbReference type="Proteomes" id="UP000010809"/>
    </source>
</evidence>
<feature type="signal peptide" evidence="1">
    <location>
        <begin position="1"/>
        <end position="23"/>
    </location>
</feature>
<gene>
    <name evidence="2" type="ordered locus">TVNIR_1352</name>
</gene>
<dbReference type="RefSeq" id="WP_015258160.1">
    <property type="nucleotide sequence ID" value="NC_019902.2"/>
</dbReference>
<feature type="chain" id="PRO_5003940449" evidence="1">
    <location>
        <begin position="24"/>
        <end position="716"/>
    </location>
</feature>
<dbReference type="HOGENOM" id="CLU_385844_0_0_6"/>
<sequence>MHKKALIHCAVLIALGAPHGALAIDFSGYLKNETSVFSRSGQVTGAAGNMLDQRDSHSAGDVLKFENSARLFLTGDLAKNAIWHADLNFIYDTEAIKSDSFDYRGHELYSQHDYLRELYAEWADGGWLVKLGKQQLVWGRADGIKLLDIINPTDFRELNQNTFEDSRIPVWMARVERELDDNKGNLQFVASQSAVNRIPGLNRSGDAGHPFIMKGVDAISGQVNGFLNITPALGGTAQSFNNAAQGGAFTGGMPNPAGLVPFAGLTVDGFASGFWDPQSSPGEILPATPETGVPGFMLLNNIAQCGLDPTCTSDPNANEFVTNLVPVTGTGFTDTSWDPTDRTSAFEHMPNASFATFNTFAGAGFTGNSVRSAYVNDRPNAEDANIGLRFNTMTRGGLGYSLNYLYNYDPNPHIDLSWHDGVTGEALTVQRAASMDIGGGALAPDLTTDRSRAEIQRDLSGPNAGDTTSLLLRNAAGQYYGAADPTFGMAPGAHNTNPVELRFNERQQRIHNIGGSFDYALDTAALGPVVLRGELLYQKDTRQPVVDNVLLGIGDLSNGLTMQKADMFKYVLGADITVMTNLLISGQFIQFRNLDHVNESATCTTQAGIEFDCSRYTAKFATMNPSNGLKAARKNKEFYSLFFSKPFGPSQRGRWNNITIYEEGGGWWNRFDLDWSFTSNLVGLAEWNHYWGDDDTTFGQFKKSSNVQVGLQYFFW</sequence>
<accession>L0DVH1</accession>
<dbReference type="OrthoDB" id="9769143at2"/>
<dbReference type="eggNOG" id="COG3103">
    <property type="taxonomic scope" value="Bacteria"/>
</dbReference>
<organism evidence="2 3">
    <name type="scientific">Thioalkalivibrio nitratireducens (strain DSM 14787 / UNIQEM 213 / ALEN2)</name>
    <dbReference type="NCBI Taxonomy" id="1255043"/>
    <lineage>
        <taxon>Bacteria</taxon>
        <taxon>Pseudomonadati</taxon>
        <taxon>Pseudomonadota</taxon>
        <taxon>Gammaproteobacteria</taxon>
        <taxon>Chromatiales</taxon>
        <taxon>Ectothiorhodospiraceae</taxon>
        <taxon>Thioalkalivibrio</taxon>
    </lineage>
</organism>
<dbReference type="KEGG" id="tni:TVNIR_1352"/>
<evidence type="ECO:0000313" key="2">
    <source>
        <dbReference type="EMBL" id="AGA33023.1"/>
    </source>
</evidence>